<accession>A0AAX6I428</accession>
<dbReference type="Proteomes" id="UP001140949">
    <property type="component" value="Unassembled WGS sequence"/>
</dbReference>
<protein>
    <submittedName>
        <fullName evidence="1">Periodic tryptophan protein 2-like protein</fullName>
    </submittedName>
</protein>
<comment type="caution">
    <text evidence="1">The sequence shown here is derived from an EMBL/GenBank/DDBJ whole genome shotgun (WGS) entry which is preliminary data.</text>
</comment>
<reference evidence="1" key="1">
    <citation type="journal article" date="2023" name="GigaByte">
        <title>Genome assembly of the bearded iris, Iris pallida Lam.</title>
        <authorList>
            <person name="Bruccoleri R.E."/>
            <person name="Oakeley E.J."/>
            <person name="Faust A.M.E."/>
            <person name="Altorfer M."/>
            <person name="Dessus-Babus S."/>
            <person name="Burckhardt D."/>
            <person name="Oertli M."/>
            <person name="Naumann U."/>
            <person name="Petersen F."/>
            <person name="Wong J."/>
        </authorList>
    </citation>
    <scope>NUCLEOTIDE SEQUENCE</scope>
    <source>
        <strain evidence="1">GSM-AAB239-AS_SAM_17_03QT</strain>
    </source>
</reference>
<organism evidence="1 2">
    <name type="scientific">Iris pallida</name>
    <name type="common">Sweet iris</name>
    <dbReference type="NCBI Taxonomy" id="29817"/>
    <lineage>
        <taxon>Eukaryota</taxon>
        <taxon>Viridiplantae</taxon>
        <taxon>Streptophyta</taxon>
        <taxon>Embryophyta</taxon>
        <taxon>Tracheophyta</taxon>
        <taxon>Spermatophyta</taxon>
        <taxon>Magnoliopsida</taxon>
        <taxon>Liliopsida</taxon>
        <taxon>Asparagales</taxon>
        <taxon>Iridaceae</taxon>
        <taxon>Iridoideae</taxon>
        <taxon>Irideae</taxon>
        <taxon>Iris</taxon>
    </lineage>
</organism>
<dbReference type="EMBL" id="JANAVB010004800">
    <property type="protein sequence ID" value="KAJ6847828.1"/>
    <property type="molecule type" value="Genomic_DNA"/>
</dbReference>
<dbReference type="AlphaFoldDB" id="A0AAX6I428"/>
<name>A0AAX6I428_IRIPA</name>
<sequence>MVIYVFLIMHFYLGFYSDFQFVRNYLGLYSELFKILFLQGLQRNPRLHLQGF</sequence>
<evidence type="ECO:0000313" key="1">
    <source>
        <dbReference type="EMBL" id="KAJ6847828.1"/>
    </source>
</evidence>
<gene>
    <name evidence="1" type="ORF">M6B38_115240</name>
</gene>
<proteinExistence type="predicted"/>
<keyword evidence="2" id="KW-1185">Reference proteome</keyword>
<evidence type="ECO:0000313" key="2">
    <source>
        <dbReference type="Proteomes" id="UP001140949"/>
    </source>
</evidence>
<reference evidence="1" key="2">
    <citation type="submission" date="2023-04" db="EMBL/GenBank/DDBJ databases">
        <authorList>
            <person name="Bruccoleri R.E."/>
            <person name="Oakeley E.J."/>
            <person name="Faust A.-M."/>
            <person name="Dessus-Babus S."/>
            <person name="Altorfer M."/>
            <person name="Burckhardt D."/>
            <person name="Oertli M."/>
            <person name="Naumann U."/>
            <person name="Petersen F."/>
            <person name="Wong J."/>
        </authorList>
    </citation>
    <scope>NUCLEOTIDE SEQUENCE</scope>
    <source>
        <strain evidence="1">GSM-AAB239-AS_SAM_17_03QT</strain>
        <tissue evidence="1">Leaf</tissue>
    </source>
</reference>